<reference evidence="1 2" key="1">
    <citation type="submission" date="2014-03" db="EMBL/GenBank/DDBJ databases">
        <title>Draft Genome of Photorhabdus temperata Meg1.</title>
        <authorList>
            <person name="Hurst S.G.IV."/>
            <person name="Morris K."/>
            <person name="Thomas K."/>
            <person name="Tisa L.S."/>
        </authorList>
    </citation>
    <scope>NUCLEOTIDE SEQUENCE [LARGE SCALE GENOMIC DNA]</scope>
    <source>
        <strain evidence="1 2">Meg1</strain>
    </source>
</reference>
<evidence type="ECO:0000313" key="2">
    <source>
        <dbReference type="Proteomes" id="UP000028002"/>
    </source>
</evidence>
<organism evidence="1 2">
    <name type="scientific">Photorhabdus temperata subsp. temperata Meg1</name>
    <dbReference type="NCBI Taxonomy" id="1393735"/>
    <lineage>
        <taxon>Bacteria</taxon>
        <taxon>Pseudomonadati</taxon>
        <taxon>Pseudomonadota</taxon>
        <taxon>Gammaproteobacteria</taxon>
        <taxon>Enterobacterales</taxon>
        <taxon>Morganellaceae</taxon>
        <taxon>Photorhabdus</taxon>
    </lineage>
</organism>
<dbReference type="RefSeq" id="WP_023045465.1">
    <property type="nucleotide sequence ID" value="NZ_CAWLUD010000072.1"/>
</dbReference>
<name>A0A081RSS2_PHOTE</name>
<dbReference type="AlphaFoldDB" id="A0A081RSS2"/>
<dbReference type="EMBL" id="JGVH01000072">
    <property type="protein sequence ID" value="KER01725.1"/>
    <property type="molecule type" value="Genomic_DNA"/>
</dbReference>
<comment type="caution">
    <text evidence="1">The sequence shown here is derived from an EMBL/GenBank/DDBJ whole genome shotgun (WGS) entry which is preliminary data.</text>
</comment>
<sequence length="58" mass="6054">MQVGNNNSQITNISIQDIAEKIAQSGDKEAKNVLIKFLENNTVASIVGAGVTGLIGLL</sequence>
<protein>
    <submittedName>
        <fullName evidence="1">Uncharacterized protein</fullName>
    </submittedName>
</protein>
<evidence type="ECO:0000313" key="1">
    <source>
        <dbReference type="EMBL" id="KER01725.1"/>
    </source>
</evidence>
<dbReference type="Proteomes" id="UP000028002">
    <property type="component" value="Unassembled WGS sequence"/>
</dbReference>
<proteinExistence type="predicted"/>
<accession>A0A081RSS2</accession>
<dbReference type="PATRIC" id="fig|1393735.3.peg.3770"/>
<gene>
    <name evidence="1" type="ORF">MEG1DRAFT_03682</name>
</gene>